<keyword evidence="6" id="KW-1185">Reference proteome</keyword>
<dbReference type="Proteomes" id="UP000321863">
    <property type="component" value="Unassembled WGS sequence"/>
</dbReference>
<evidence type="ECO:0000313" key="6">
    <source>
        <dbReference type="Proteomes" id="UP000321863"/>
    </source>
</evidence>
<evidence type="ECO:0000256" key="3">
    <source>
        <dbReference type="ARBA" id="ARBA00023163"/>
    </source>
</evidence>
<dbReference type="PANTHER" id="PTHR38445:SF10">
    <property type="entry name" value="GNTR-FAMILY TRANSCRIPTIONAL REGULATOR"/>
    <property type="match status" value="1"/>
</dbReference>
<accession>A0A511YJ97</accession>
<reference evidence="5 6" key="1">
    <citation type="submission" date="2019-07" db="EMBL/GenBank/DDBJ databases">
        <title>Whole genome shotgun sequence of Chryseobacterium hagamense NBRC 105253.</title>
        <authorList>
            <person name="Hosoyama A."/>
            <person name="Uohara A."/>
            <person name="Ohji S."/>
            <person name="Ichikawa N."/>
        </authorList>
    </citation>
    <scope>NUCLEOTIDE SEQUENCE [LARGE SCALE GENOMIC DNA]</scope>
    <source>
        <strain evidence="5 6">NBRC 105253</strain>
    </source>
</reference>
<keyword evidence="2" id="KW-0238">DNA-binding</keyword>
<proteinExistence type="predicted"/>
<keyword evidence="1" id="KW-0805">Transcription regulation</keyword>
<dbReference type="PANTHER" id="PTHR38445">
    <property type="entry name" value="HTH-TYPE TRANSCRIPTIONAL REPRESSOR YTRA"/>
    <property type="match status" value="1"/>
</dbReference>
<dbReference type="InterPro" id="IPR028082">
    <property type="entry name" value="Peripla_BP_I"/>
</dbReference>
<evidence type="ECO:0000313" key="5">
    <source>
        <dbReference type="EMBL" id="GEN75282.1"/>
    </source>
</evidence>
<dbReference type="GO" id="GO:0003677">
    <property type="term" value="F:DNA binding"/>
    <property type="evidence" value="ECO:0007669"/>
    <property type="project" value="UniProtKB-KW"/>
</dbReference>
<comment type="caution">
    <text evidence="5">The sequence shown here is derived from an EMBL/GenBank/DDBJ whole genome shotgun (WGS) entry which is preliminary data.</text>
</comment>
<dbReference type="InterPro" id="IPR036388">
    <property type="entry name" value="WH-like_DNA-bd_sf"/>
</dbReference>
<feature type="domain" description="HTH gntR-type" evidence="4">
    <location>
        <begin position="21"/>
        <end position="89"/>
    </location>
</feature>
<protein>
    <submittedName>
        <fullName evidence="5">Transcriptional regulator</fullName>
    </submittedName>
</protein>
<evidence type="ECO:0000256" key="1">
    <source>
        <dbReference type="ARBA" id="ARBA00023015"/>
    </source>
</evidence>
<sequence>MSLRKTMAETFEIHINENSRVPKYKQIVDSILDGIDGGEIKIGEKIPSINELSESCFLSRDTVEKAYKELRRRQIIESVKGKGYYISRINKNDTINIFFLINKPSTYKMLIYDYFVNAIGTKGNVEMYIYHCDETLFINALEKNMGGFDYYVIMPHFRDENSKHTSSTEKVIDIIEKIPKNKLLILDNTKPDISGEYGSIFQDFEHDIYDALKEGLDKIKKYEKIILVYPDRDIHPYPFRIARGFEKFCKDFKLDYEILDEIYPDMELQDKDIFITIRERDLVNLVKQIRQKDLELGKEIGIISYNETPLKELLGITVITTDFKAMGESAAYMILKNKKESVNNVFKFIQRDSL</sequence>
<evidence type="ECO:0000259" key="4">
    <source>
        <dbReference type="PROSITE" id="PS50949"/>
    </source>
</evidence>
<dbReference type="SMART" id="SM00345">
    <property type="entry name" value="HTH_GNTR"/>
    <property type="match status" value="1"/>
</dbReference>
<dbReference type="InterPro" id="IPR000524">
    <property type="entry name" value="Tscrpt_reg_HTH_GntR"/>
</dbReference>
<dbReference type="Gene3D" id="3.40.50.2300">
    <property type="match status" value="2"/>
</dbReference>
<dbReference type="PROSITE" id="PS50949">
    <property type="entry name" value="HTH_GNTR"/>
    <property type="match status" value="1"/>
</dbReference>
<dbReference type="GO" id="GO:0003700">
    <property type="term" value="F:DNA-binding transcription factor activity"/>
    <property type="evidence" value="ECO:0007669"/>
    <property type="project" value="InterPro"/>
</dbReference>
<dbReference type="SUPFAM" id="SSF53822">
    <property type="entry name" value="Periplasmic binding protein-like I"/>
    <property type="match status" value="1"/>
</dbReference>
<dbReference type="EMBL" id="BJYJ01000003">
    <property type="protein sequence ID" value="GEN75282.1"/>
    <property type="molecule type" value="Genomic_DNA"/>
</dbReference>
<keyword evidence="3" id="KW-0804">Transcription</keyword>
<dbReference type="SUPFAM" id="SSF46785">
    <property type="entry name" value="Winged helix' DNA-binding domain"/>
    <property type="match status" value="1"/>
</dbReference>
<dbReference type="Pfam" id="PF00392">
    <property type="entry name" value="GntR"/>
    <property type="match status" value="1"/>
</dbReference>
<name>A0A511YJ97_9FLAO</name>
<organism evidence="5 6">
    <name type="scientific">Chryseobacterium hagamense</name>
    <dbReference type="NCBI Taxonomy" id="395935"/>
    <lineage>
        <taxon>Bacteria</taxon>
        <taxon>Pseudomonadati</taxon>
        <taxon>Bacteroidota</taxon>
        <taxon>Flavobacteriia</taxon>
        <taxon>Flavobacteriales</taxon>
        <taxon>Weeksellaceae</taxon>
        <taxon>Chryseobacterium group</taxon>
        <taxon>Chryseobacterium</taxon>
    </lineage>
</organism>
<dbReference type="InterPro" id="IPR036390">
    <property type="entry name" value="WH_DNA-bd_sf"/>
</dbReference>
<evidence type="ECO:0000256" key="2">
    <source>
        <dbReference type="ARBA" id="ARBA00023125"/>
    </source>
</evidence>
<dbReference type="AlphaFoldDB" id="A0A511YJ97"/>
<dbReference type="CDD" id="cd07377">
    <property type="entry name" value="WHTH_GntR"/>
    <property type="match status" value="1"/>
</dbReference>
<dbReference type="Gene3D" id="1.10.10.10">
    <property type="entry name" value="Winged helix-like DNA-binding domain superfamily/Winged helix DNA-binding domain"/>
    <property type="match status" value="1"/>
</dbReference>
<gene>
    <name evidence="5" type="ORF">CHA01nite_10220</name>
</gene>